<evidence type="ECO:0000313" key="9">
    <source>
        <dbReference type="EMBL" id="CDH48343.1"/>
    </source>
</evidence>
<evidence type="ECO:0000256" key="5">
    <source>
        <dbReference type="ARBA" id="ARBA00023242"/>
    </source>
</evidence>
<accession>A0A068RDZ0</accession>
<evidence type="ECO:0000256" key="1">
    <source>
        <dbReference type="ARBA" id="ARBA00004123"/>
    </source>
</evidence>
<dbReference type="Proteomes" id="UP000027586">
    <property type="component" value="Unassembled WGS sequence"/>
</dbReference>
<dbReference type="AlphaFoldDB" id="A0A068RDZ0"/>
<gene>
    <name evidence="9" type="ORF">LCOR_00130.1</name>
</gene>
<dbReference type="InterPro" id="IPR019333">
    <property type="entry name" value="INTS3_N"/>
</dbReference>
<feature type="domain" description="Integrator complex subunit 3 N-terminal" evidence="7">
    <location>
        <begin position="57"/>
        <end position="459"/>
    </location>
</feature>
<evidence type="ECO:0000313" key="10">
    <source>
        <dbReference type="Proteomes" id="UP000027586"/>
    </source>
</evidence>
<feature type="compositionally biased region" description="Low complexity" evidence="6">
    <location>
        <begin position="486"/>
        <end position="510"/>
    </location>
</feature>
<dbReference type="GO" id="GO:0005737">
    <property type="term" value="C:cytoplasm"/>
    <property type="evidence" value="ECO:0007669"/>
    <property type="project" value="UniProtKB-SubCell"/>
</dbReference>
<comment type="similarity">
    <text evidence="3">Belongs to the Integrator subunit 3 family.</text>
</comment>
<comment type="caution">
    <text evidence="9">The sequence shown here is derived from an EMBL/GenBank/DDBJ whole genome shotgun (WGS) entry which is preliminary data.</text>
</comment>
<keyword evidence="5" id="KW-0539">Nucleus</keyword>
<sequence length="1033" mass="118265">MEADISNLYDLDEIEAVDELDKELSAHYTQYCQSISDKSELEIHNILQQKASQSRRDYTEIVSALLYGALTEPENAQTHFNSLTLVNRDQFGIVINRIHILASNTRFHLLKPRTRDQMLWLINELTTLDVQAIENIYLSLLRQIRSGDMSSNNTNFSYQLLRLCEHHRRWLHLHPRIIAIAVYTYLRQIPDHRTGQLSQLQQREIKFVTSLMREKWLACCVIGRDLVRLLQDVSSIPEFQQLWHDLLNEPQKLSPMFKGITTLLQTPTPREYLRCRLTPDMEHKLLFILQNLRNGHYQRNLGWFMQRYLLTAESFYVDVIRYLVAGWYPSNQILQSDIVPRYVVIGSLLRAIKNPVVAANVKIALIYDWLFFKENDNIMFIEPSMLLMERSAERYPYITAIMMEFLRYAVDEYYPPLKDYMEKCVACGMRVMLEKGVIRSLMPIYNCPLTEKSTRDCMQALFSPFLTSKESKDANNNASSLPQMPPAASISSPILQSPSMSSSSSNTPTSQRPIPDTTSKTEEDQQQQQPSINENQNGAMEGFTQQEDDDDVARYPYGENDTMENQKTPPPNDHQPPAGEPMAIEQEDQDAQFMEGVSTAEDTSQPLVVTTNKVMDSSQSYMMFGDSIVRFQSACSSLVSGFEDEEEKQLQMTIAKRSLREVLDVYLRMSLSGEALASSMAEQIYQISDMTLLEHAFTITSDNLDDVIVDSSQDLMDVLMTTLWSAHKKEDASAPTKMMDLLSALTKSIKNSNRHLVGMRWWSFFASRLSQQQEANSWISSVIDLYRILVSNGYGMADAGLSECLTLDMQVSQNIQNHGPELTFLKLLAEVNTQYIFDILPLLYEYMPAYTIGNVELIKLLAAMIVPDQLGNMVSLIQAGKIQCFGESINTNLLVSSFTMETYETITIWELLSAELRGRQERIEEFLNSPETIDLFHTQNLNEIMPQLLSLLATAQPTSLLVETCLQLIPSSSHVEQRKTNIQLVISALSYWYRIDKANPHIQQAIETLSNMIRNDPDESIRQFTESITRITS</sequence>
<evidence type="ECO:0000256" key="3">
    <source>
        <dbReference type="ARBA" id="ARBA00006130"/>
    </source>
</evidence>
<evidence type="ECO:0000256" key="4">
    <source>
        <dbReference type="ARBA" id="ARBA00022490"/>
    </source>
</evidence>
<dbReference type="InterPro" id="IPR056518">
    <property type="entry name" value="HEAT_Ints3_C"/>
</dbReference>
<dbReference type="PANTHER" id="PTHR13587:SF7">
    <property type="entry name" value="INTEGRATOR COMPLEX SUBUNIT 3"/>
    <property type="match status" value="1"/>
</dbReference>
<dbReference type="Pfam" id="PF24566">
    <property type="entry name" value="HEAT_Ints3_C"/>
    <property type="match status" value="1"/>
</dbReference>
<dbReference type="InterPro" id="IPR016024">
    <property type="entry name" value="ARM-type_fold"/>
</dbReference>
<evidence type="ECO:0000256" key="2">
    <source>
        <dbReference type="ARBA" id="ARBA00004496"/>
    </source>
</evidence>
<comment type="subcellular location">
    <subcellularLocation>
        <location evidence="2">Cytoplasm</location>
    </subcellularLocation>
    <subcellularLocation>
        <location evidence="1">Nucleus</location>
    </subcellularLocation>
</comment>
<dbReference type="GO" id="GO:0005634">
    <property type="term" value="C:nucleus"/>
    <property type="evidence" value="ECO:0007669"/>
    <property type="project" value="UniProtKB-SubCell"/>
</dbReference>
<organism evidence="9 10">
    <name type="scientific">Lichtheimia corymbifera JMRC:FSU:9682</name>
    <dbReference type="NCBI Taxonomy" id="1263082"/>
    <lineage>
        <taxon>Eukaryota</taxon>
        <taxon>Fungi</taxon>
        <taxon>Fungi incertae sedis</taxon>
        <taxon>Mucoromycota</taxon>
        <taxon>Mucoromycotina</taxon>
        <taxon>Mucoromycetes</taxon>
        <taxon>Mucorales</taxon>
        <taxon>Lichtheimiaceae</taxon>
        <taxon>Lichtheimia</taxon>
    </lineage>
</organism>
<proteinExistence type="inferred from homology"/>
<dbReference type="VEuPathDB" id="FungiDB:LCOR_00130.1"/>
<keyword evidence="10" id="KW-1185">Reference proteome</keyword>
<evidence type="ECO:0000259" key="7">
    <source>
        <dbReference type="Pfam" id="PF10189"/>
    </source>
</evidence>
<dbReference type="EMBL" id="CBTN010000001">
    <property type="protein sequence ID" value="CDH48343.1"/>
    <property type="molecule type" value="Genomic_DNA"/>
</dbReference>
<keyword evidence="4" id="KW-0963">Cytoplasm</keyword>
<evidence type="ECO:0000256" key="6">
    <source>
        <dbReference type="SAM" id="MobiDB-lite"/>
    </source>
</evidence>
<protein>
    <submittedName>
        <fullName evidence="9">Integrator complex subunit 3</fullName>
    </submittedName>
</protein>
<dbReference type="OrthoDB" id="2021145at2759"/>
<dbReference type="InterPro" id="IPR045334">
    <property type="entry name" value="INTS3"/>
</dbReference>
<feature type="domain" description="Ints3-like C-terminal" evidence="8">
    <location>
        <begin position="674"/>
        <end position="1005"/>
    </location>
</feature>
<dbReference type="Pfam" id="PF10189">
    <property type="entry name" value="Ints3_N"/>
    <property type="match status" value="1"/>
</dbReference>
<name>A0A068RDZ0_9FUNG</name>
<dbReference type="SUPFAM" id="SSF48371">
    <property type="entry name" value="ARM repeat"/>
    <property type="match status" value="1"/>
</dbReference>
<feature type="region of interest" description="Disordered" evidence="6">
    <location>
        <begin position="471"/>
        <end position="581"/>
    </location>
</feature>
<evidence type="ECO:0000259" key="8">
    <source>
        <dbReference type="Pfam" id="PF24566"/>
    </source>
</evidence>
<dbReference type="PANTHER" id="PTHR13587">
    <property type="entry name" value="INTEGRATOR COMPLEX SUBUNIT 3"/>
    <property type="match status" value="1"/>
</dbReference>
<dbReference type="STRING" id="1263082.A0A068RDZ0"/>
<reference evidence="9" key="1">
    <citation type="submission" date="2013-08" db="EMBL/GenBank/DDBJ databases">
        <title>Gene expansion shapes genome architecture in the human pathogen Lichtheimia corymbifera: an evolutionary genomics analysis in the ancient terrestrial Mucorales (Mucoromycotina).</title>
        <authorList>
            <person name="Schwartze V.U."/>
            <person name="Winter S."/>
            <person name="Shelest E."/>
            <person name="Marcet-Houben M."/>
            <person name="Horn F."/>
            <person name="Wehner S."/>
            <person name="Hoffmann K."/>
            <person name="Riege K."/>
            <person name="Sammeth M."/>
            <person name="Nowrousian M."/>
            <person name="Valiante V."/>
            <person name="Linde J."/>
            <person name="Jacobsen I.D."/>
            <person name="Marz M."/>
            <person name="Brakhage A.A."/>
            <person name="Gabaldon T."/>
            <person name="Bocker S."/>
            <person name="Voigt K."/>
        </authorList>
    </citation>
    <scope>NUCLEOTIDE SEQUENCE [LARGE SCALE GENOMIC DNA]</scope>
    <source>
        <strain evidence="9">FSU 9682</strain>
    </source>
</reference>